<dbReference type="GO" id="GO:0016787">
    <property type="term" value="F:hydrolase activity"/>
    <property type="evidence" value="ECO:0007669"/>
    <property type="project" value="UniProtKB-KW"/>
</dbReference>
<evidence type="ECO:0000313" key="4">
    <source>
        <dbReference type="Proteomes" id="UP001501495"/>
    </source>
</evidence>
<dbReference type="PANTHER" id="PTHR48081">
    <property type="entry name" value="AB HYDROLASE SUPERFAMILY PROTEIN C4A8.06C"/>
    <property type="match status" value="1"/>
</dbReference>
<dbReference type="EMBL" id="BAAAZH010000012">
    <property type="protein sequence ID" value="GAA4116686.1"/>
    <property type="molecule type" value="Genomic_DNA"/>
</dbReference>
<dbReference type="Gene3D" id="3.40.50.1820">
    <property type="entry name" value="alpha/beta hydrolase"/>
    <property type="match status" value="1"/>
</dbReference>
<evidence type="ECO:0000259" key="2">
    <source>
        <dbReference type="Pfam" id="PF07859"/>
    </source>
</evidence>
<reference evidence="4" key="1">
    <citation type="journal article" date="2019" name="Int. J. Syst. Evol. Microbiol.">
        <title>The Global Catalogue of Microorganisms (GCM) 10K type strain sequencing project: providing services to taxonomists for standard genome sequencing and annotation.</title>
        <authorList>
            <consortium name="The Broad Institute Genomics Platform"/>
            <consortium name="The Broad Institute Genome Sequencing Center for Infectious Disease"/>
            <person name="Wu L."/>
            <person name="Ma J."/>
        </authorList>
    </citation>
    <scope>NUCLEOTIDE SEQUENCE [LARGE SCALE GENOMIC DNA]</scope>
    <source>
        <strain evidence="4">JCM 16703</strain>
    </source>
</reference>
<dbReference type="InterPro" id="IPR013094">
    <property type="entry name" value="AB_hydrolase_3"/>
</dbReference>
<dbReference type="SUPFAM" id="SSF53474">
    <property type="entry name" value="alpha/beta-Hydrolases"/>
    <property type="match status" value="1"/>
</dbReference>
<dbReference type="InterPro" id="IPR050300">
    <property type="entry name" value="GDXG_lipolytic_enzyme"/>
</dbReference>
<dbReference type="Pfam" id="PF07859">
    <property type="entry name" value="Abhydrolase_3"/>
    <property type="match status" value="1"/>
</dbReference>
<accession>A0ABP7XIR3</accession>
<sequence>MDPAAFPNLDPDLAGIIAAIPDLGDSLDDLPAARAMLAAMAEAGGEVDLSGLEVADLPLTAYDSPASVRVYRPSGATAPLPGLLHLHGGGFCLGSVDLEHAVSADLARSLGVVVASVEYRLAPEHPYPAGLEDCYAGLRLLAELDGVDPARLGVHGQSAGGGLAAATALLARDRGGPALAFQSLGVPELDDRLDTPSMRHADAMPMWSRSQGAKSWEFYLGGQDADGYAAPARMADLAGLPPAYVVTCELDPLRDEGIAYAARLLAAGVSVELHSYPGTFHGVEIAQGTPIVERMRADLHGALRRGLRA</sequence>
<evidence type="ECO:0000313" key="3">
    <source>
        <dbReference type="EMBL" id="GAA4116686.1"/>
    </source>
</evidence>
<organism evidence="3 4">
    <name type="scientific">Nocardioides fonticola</name>
    <dbReference type="NCBI Taxonomy" id="450363"/>
    <lineage>
        <taxon>Bacteria</taxon>
        <taxon>Bacillati</taxon>
        <taxon>Actinomycetota</taxon>
        <taxon>Actinomycetes</taxon>
        <taxon>Propionibacteriales</taxon>
        <taxon>Nocardioidaceae</taxon>
        <taxon>Nocardioides</taxon>
    </lineage>
</organism>
<dbReference type="PANTHER" id="PTHR48081:SF8">
    <property type="entry name" value="ALPHA_BETA HYDROLASE FOLD-3 DOMAIN-CONTAINING PROTEIN-RELATED"/>
    <property type="match status" value="1"/>
</dbReference>
<keyword evidence="1 3" id="KW-0378">Hydrolase</keyword>
<name>A0ABP7XIR3_9ACTN</name>
<gene>
    <name evidence="3" type="ORF">GCM10022215_16540</name>
</gene>
<dbReference type="RefSeq" id="WP_344732842.1">
    <property type="nucleotide sequence ID" value="NZ_BAAAZH010000012.1"/>
</dbReference>
<evidence type="ECO:0000256" key="1">
    <source>
        <dbReference type="ARBA" id="ARBA00022801"/>
    </source>
</evidence>
<dbReference type="InterPro" id="IPR029058">
    <property type="entry name" value="AB_hydrolase_fold"/>
</dbReference>
<proteinExistence type="predicted"/>
<dbReference type="Proteomes" id="UP001501495">
    <property type="component" value="Unassembled WGS sequence"/>
</dbReference>
<feature type="domain" description="Alpha/beta hydrolase fold-3" evidence="2">
    <location>
        <begin position="83"/>
        <end position="283"/>
    </location>
</feature>
<keyword evidence="4" id="KW-1185">Reference proteome</keyword>
<protein>
    <submittedName>
        <fullName evidence="3">Alpha/beta hydrolase</fullName>
    </submittedName>
</protein>
<comment type="caution">
    <text evidence="3">The sequence shown here is derived from an EMBL/GenBank/DDBJ whole genome shotgun (WGS) entry which is preliminary data.</text>
</comment>